<dbReference type="PANTHER" id="PTHR34504:SF2">
    <property type="entry name" value="UPF0150 PROTEIN SSL0259"/>
    <property type="match status" value="1"/>
</dbReference>
<protein>
    <recommendedName>
        <fullName evidence="1">HicB-like antitoxin of toxin-antitoxin system domain-containing protein</fullName>
    </recommendedName>
</protein>
<dbReference type="InterPro" id="IPR035069">
    <property type="entry name" value="TTHA1013/TTHA0281-like"/>
</dbReference>
<dbReference type="Gene3D" id="3.30.160.250">
    <property type="match status" value="1"/>
</dbReference>
<evidence type="ECO:0000259" key="1">
    <source>
        <dbReference type="Pfam" id="PF15919"/>
    </source>
</evidence>
<dbReference type="OrthoDB" id="9807959at2"/>
<dbReference type="HOGENOM" id="CLU_114047_2_2_6"/>
<dbReference type="STRING" id="40754.THII_3084"/>
<reference evidence="2 3" key="1">
    <citation type="journal article" date="2014" name="ISME J.">
        <title>Ecophysiology of Thioploca ingrica as revealed by the complete genome sequence supplemented with proteomic evidence.</title>
        <authorList>
            <person name="Kojima H."/>
            <person name="Ogura Y."/>
            <person name="Yamamoto N."/>
            <person name="Togashi T."/>
            <person name="Mori H."/>
            <person name="Watanabe T."/>
            <person name="Nemoto F."/>
            <person name="Kurokawa K."/>
            <person name="Hayashi T."/>
            <person name="Fukui M."/>
        </authorList>
    </citation>
    <scope>NUCLEOTIDE SEQUENCE [LARGE SCALE GENOMIC DNA]</scope>
</reference>
<proteinExistence type="predicted"/>
<sequence>MQYVVIIESGDNSFGAYVPDLPGCVAVAETRAEVLDLIAEAIEFHLEGLRETNKPVPLPWSTSEYVTVSLA</sequence>
<dbReference type="EMBL" id="AP014633">
    <property type="protein sequence ID" value="BAP57381.1"/>
    <property type="molecule type" value="Genomic_DNA"/>
</dbReference>
<keyword evidence="3" id="KW-1185">Reference proteome</keyword>
<dbReference type="InterPro" id="IPR031807">
    <property type="entry name" value="HicB-like"/>
</dbReference>
<dbReference type="KEGG" id="tig:THII_3084"/>
<dbReference type="Proteomes" id="UP000031623">
    <property type="component" value="Chromosome"/>
</dbReference>
<accession>A0A090BVS8</accession>
<evidence type="ECO:0000313" key="2">
    <source>
        <dbReference type="EMBL" id="BAP57381.1"/>
    </source>
</evidence>
<dbReference type="PANTHER" id="PTHR34504">
    <property type="entry name" value="ANTITOXIN HICB"/>
    <property type="match status" value="1"/>
</dbReference>
<evidence type="ECO:0000313" key="3">
    <source>
        <dbReference type="Proteomes" id="UP000031623"/>
    </source>
</evidence>
<dbReference type="AlphaFoldDB" id="A0A090BVS8"/>
<dbReference type="SUPFAM" id="SSF143100">
    <property type="entry name" value="TTHA1013/TTHA0281-like"/>
    <property type="match status" value="1"/>
</dbReference>
<gene>
    <name evidence="2" type="ORF">THII_3084</name>
</gene>
<name>A0A090BVS8_9GAMM</name>
<dbReference type="Pfam" id="PF15919">
    <property type="entry name" value="HicB_lk_antitox"/>
    <property type="match status" value="1"/>
</dbReference>
<feature type="domain" description="HicB-like antitoxin of toxin-antitoxin system" evidence="1">
    <location>
        <begin position="3"/>
        <end position="64"/>
    </location>
</feature>
<organism evidence="2 3">
    <name type="scientific">Thioploca ingrica</name>
    <dbReference type="NCBI Taxonomy" id="40754"/>
    <lineage>
        <taxon>Bacteria</taxon>
        <taxon>Pseudomonadati</taxon>
        <taxon>Pseudomonadota</taxon>
        <taxon>Gammaproteobacteria</taxon>
        <taxon>Thiotrichales</taxon>
        <taxon>Thiotrichaceae</taxon>
        <taxon>Thioploca</taxon>
    </lineage>
</organism>
<dbReference type="InterPro" id="IPR051404">
    <property type="entry name" value="TA_system_antitoxin"/>
</dbReference>